<keyword evidence="4" id="KW-0808">Transferase</keyword>
<keyword evidence="2" id="KW-0812">Transmembrane</keyword>
<reference evidence="5" key="1">
    <citation type="journal article" date="2019" name="Int. J. Syst. Evol. Microbiol.">
        <title>The Global Catalogue of Microorganisms (GCM) 10K type strain sequencing project: providing services to taxonomists for standard genome sequencing and annotation.</title>
        <authorList>
            <consortium name="The Broad Institute Genomics Platform"/>
            <consortium name="The Broad Institute Genome Sequencing Center for Infectious Disease"/>
            <person name="Wu L."/>
            <person name="Ma J."/>
        </authorList>
    </citation>
    <scope>NUCLEOTIDE SEQUENCE [LARGE SCALE GENOMIC DNA]</scope>
    <source>
        <strain evidence="5">KCTC 52274</strain>
    </source>
</reference>
<keyword evidence="4" id="KW-0418">Kinase</keyword>
<proteinExistence type="predicted"/>
<dbReference type="GO" id="GO:0016301">
    <property type="term" value="F:kinase activity"/>
    <property type="evidence" value="ECO:0007669"/>
    <property type="project" value="UniProtKB-KW"/>
</dbReference>
<dbReference type="Proteomes" id="UP001597319">
    <property type="component" value="Unassembled WGS sequence"/>
</dbReference>
<dbReference type="InterPro" id="IPR011990">
    <property type="entry name" value="TPR-like_helical_dom_sf"/>
</dbReference>
<dbReference type="RefSeq" id="WP_378289560.1">
    <property type="nucleotide sequence ID" value="NZ_JBHULE010000002.1"/>
</dbReference>
<dbReference type="SUPFAM" id="SSF55874">
    <property type="entry name" value="ATPase domain of HSP90 chaperone/DNA topoisomerase II/histidine kinase"/>
    <property type="match status" value="1"/>
</dbReference>
<feature type="domain" description="Signal transduction histidine kinase internal region" evidence="3">
    <location>
        <begin position="428"/>
        <end position="499"/>
    </location>
</feature>
<dbReference type="SMART" id="SM00028">
    <property type="entry name" value="TPR"/>
    <property type="match status" value="5"/>
</dbReference>
<organism evidence="4 5">
    <name type="scientific">Aquimarina rubra</name>
    <dbReference type="NCBI Taxonomy" id="1920033"/>
    <lineage>
        <taxon>Bacteria</taxon>
        <taxon>Pseudomonadati</taxon>
        <taxon>Bacteroidota</taxon>
        <taxon>Flavobacteriia</taxon>
        <taxon>Flavobacteriales</taxon>
        <taxon>Flavobacteriaceae</taxon>
        <taxon>Aquimarina</taxon>
    </lineage>
</organism>
<gene>
    <name evidence="4" type="ORF">ACFSR1_03210</name>
</gene>
<keyword evidence="1" id="KW-0802">TPR repeat</keyword>
<accession>A0ABW5LBZ7</accession>
<dbReference type="Gene3D" id="1.25.40.10">
    <property type="entry name" value="Tetratricopeptide repeat domain"/>
    <property type="match status" value="2"/>
</dbReference>
<dbReference type="InterPro" id="IPR050640">
    <property type="entry name" value="Bact_2-comp_sensor_kinase"/>
</dbReference>
<keyword evidence="5" id="KW-1185">Reference proteome</keyword>
<dbReference type="SUPFAM" id="SSF48452">
    <property type="entry name" value="TPR-like"/>
    <property type="match status" value="1"/>
</dbReference>
<comment type="caution">
    <text evidence="4">The sequence shown here is derived from an EMBL/GenBank/DDBJ whole genome shotgun (WGS) entry which is preliminary data.</text>
</comment>
<evidence type="ECO:0000313" key="4">
    <source>
        <dbReference type="EMBL" id="MFD2561664.1"/>
    </source>
</evidence>
<evidence type="ECO:0000256" key="1">
    <source>
        <dbReference type="PROSITE-ProRule" id="PRU00339"/>
    </source>
</evidence>
<dbReference type="InterPro" id="IPR036890">
    <property type="entry name" value="HATPase_C_sf"/>
</dbReference>
<sequence>MMSIKNYILSVLLFFCIKSFSQEKAMMQSRIDSFEIVPNTLEKQEEYRRLLETDASLFGWIYYYRKKSHFYLSQRAYDSVLHYTQKGIERYHLTEAIPPLQESQMKNVYLYRGMVFTETRKFKQSTDALLKAIAISKKYPDRHKTSNPYIYSYLASNYLKMGDKKKALQYRLLIAKDSVFMAKPSEAAPTYNHLGELYKGFGNSDSALYYYRKSIENRLKYGHYTGIRAAYNNIGDVYRNQGNVDSTLYYYTKSKEMLDEHPENNMLESKYFTLSNYSYVLLKRGKIKESIKRLETILDSITLIEKIDDDVKSLNIQTLDYLIEAYSENKEFKKALKIAEQKSKLLEKYHQQVLDEKLRELDIAYETKEKEESIKQLEAETEEQQTIIKQRNIITLGLFGLLVLTVGVGVLIFRQRKLQNKYKTANLEQRLLRSQLNPHFVFNALNTVSNLVSKNSENTLTYIAKLSSLIRLILKNSREEFISLEDELRSIEDYLELQSNFSQKFRYTITVADTIDVEDVCVPPMFIQPFVENSIEHGLKGVKDGLIEVNIQMNDDRKLVECTITDNGIGILKASEFKNVNKPESFSGKIIKERLQIYSKSLRKKASFSIKEVTDGTGTEVNMLLPYLLED</sequence>
<keyword evidence="2" id="KW-1133">Transmembrane helix</keyword>
<feature type="transmembrane region" description="Helical" evidence="2">
    <location>
        <begin position="393"/>
        <end position="413"/>
    </location>
</feature>
<dbReference type="Pfam" id="PF06580">
    <property type="entry name" value="His_kinase"/>
    <property type="match status" value="1"/>
</dbReference>
<protein>
    <submittedName>
        <fullName evidence="4">Histidine kinase</fullName>
    </submittedName>
</protein>
<dbReference type="InterPro" id="IPR019734">
    <property type="entry name" value="TPR_rpt"/>
</dbReference>
<dbReference type="Pfam" id="PF13424">
    <property type="entry name" value="TPR_12"/>
    <property type="match status" value="1"/>
</dbReference>
<dbReference type="PROSITE" id="PS50005">
    <property type="entry name" value="TPR"/>
    <property type="match status" value="1"/>
</dbReference>
<name>A0ABW5LBZ7_9FLAO</name>
<dbReference type="Gene3D" id="3.30.565.10">
    <property type="entry name" value="Histidine kinase-like ATPase, C-terminal domain"/>
    <property type="match status" value="1"/>
</dbReference>
<evidence type="ECO:0000313" key="5">
    <source>
        <dbReference type="Proteomes" id="UP001597319"/>
    </source>
</evidence>
<feature type="repeat" description="TPR" evidence="1">
    <location>
        <begin position="188"/>
        <end position="221"/>
    </location>
</feature>
<dbReference type="PANTHER" id="PTHR34220">
    <property type="entry name" value="SENSOR HISTIDINE KINASE YPDA"/>
    <property type="match status" value="1"/>
</dbReference>
<dbReference type="InterPro" id="IPR010559">
    <property type="entry name" value="Sig_transdc_His_kin_internal"/>
</dbReference>
<evidence type="ECO:0000259" key="3">
    <source>
        <dbReference type="Pfam" id="PF06580"/>
    </source>
</evidence>
<dbReference type="PANTHER" id="PTHR34220:SF7">
    <property type="entry name" value="SENSOR HISTIDINE KINASE YPDA"/>
    <property type="match status" value="1"/>
</dbReference>
<evidence type="ECO:0000256" key="2">
    <source>
        <dbReference type="SAM" id="Phobius"/>
    </source>
</evidence>
<keyword evidence="2" id="KW-0472">Membrane</keyword>
<dbReference type="EMBL" id="JBHULE010000002">
    <property type="protein sequence ID" value="MFD2561664.1"/>
    <property type="molecule type" value="Genomic_DNA"/>
</dbReference>